<feature type="non-terminal residue" evidence="1">
    <location>
        <position position="102"/>
    </location>
</feature>
<reference evidence="1" key="1">
    <citation type="journal article" date="2019" name="Environ. Microbiol.">
        <title>Fungal ecological strategies reflected in gene transcription - a case study of two litter decomposers.</title>
        <authorList>
            <person name="Barbi F."/>
            <person name="Kohler A."/>
            <person name="Barry K."/>
            <person name="Baskaran P."/>
            <person name="Daum C."/>
            <person name="Fauchery L."/>
            <person name="Ihrmark K."/>
            <person name="Kuo A."/>
            <person name="LaButti K."/>
            <person name="Lipzen A."/>
            <person name="Morin E."/>
            <person name="Grigoriev I.V."/>
            <person name="Henrissat B."/>
            <person name="Lindahl B."/>
            <person name="Martin F."/>
        </authorList>
    </citation>
    <scope>NUCLEOTIDE SEQUENCE</scope>
    <source>
        <strain evidence="1">JB14</strain>
    </source>
</reference>
<name>A0A6A4GDU7_9AGAR</name>
<dbReference type="OrthoDB" id="3247294at2759"/>
<dbReference type="AlphaFoldDB" id="A0A6A4GDU7"/>
<evidence type="ECO:0000313" key="2">
    <source>
        <dbReference type="Proteomes" id="UP000799118"/>
    </source>
</evidence>
<dbReference type="Proteomes" id="UP000799118">
    <property type="component" value="Unassembled WGS sequence"/>
</dbReference>
<organism evidence="1 2">
    <name type="scientific">Gymnopus androsaceus JB14</name>
    <dbReference type="NCBI Taxonomy" id="1447944"/>
    <lineage>
        <taxon>Eukaryota</taxon>
        <taxon>Fungi</taxon>
        <taxon>Dikarya</taxon>
        <taxon>Basidiomycota</taxon>
        <taxon>Agaricomycotina</taxon>
        <taxon>Agaricomycetes</taxon>
        <taxon>Agaricomycetidae</taxon>
        <taxon>Agaricales</taxon>
        <taxon>Marasmiineae</taxon>
        <taxon>Omphalotaceae</taxon>
        <taxon>Gymnopus</taxon>
    </lineage>
</organism>
<proteinExistence type="predicted"/>
<sequence length="102" mass="12201">LATPSFLEYLHKMWMSDDIIKMWSAIHCIDRSIFEESDTNMLIEAWHHILKGKFLKGKWNRCFDHLLHVLTEEVIPYYSMKQTCQDLGFKGDDLEVKKRKQV</sequence>
<dbReference type="EMBL" id="ML770392">
    <property type="protein sequence ID" value="KAE9383601.1"/>
    <property type="molecule type" value="Genomic_DNA"/>
</dbReference>
<protein>
    <submittedName>
        <fullName evidence="1">Uncharacterized protein</fullName>
    </submittedName>
</protein>
<accession>A0A6A4GDU7</accession>
<evidence type="ECO:0000313" key="1">
    <source>
        <dbReference type="EMBL" id="KAE9383601.1"/>
    </source>
</evidence>
<gene>
    <name evidence="1" type="ORF">BT96DRAFT_765091</name>
</gene>
<keyword evidence="2" id="KW-1185">Reference proteome</keyword>
<feature type="non-terminal residue" evidence="1">
    <location>
        <position position="1"/>
    </location>
</feature>